<organism evidence="4 5">
    <name type="scientific">Jimgerdemannia flammicorona</name>
    <dbReference type="NCBI Taxonomy" id="994334"/>
    <lineage>
        <taxon>Eukaryota</taxon>
        <taxon>Fungi</taxon>
        <taxon>Fungi incertae sedis</taxon>
        <taxon>Mucoromycota</taxon>
        <taxon>Mucoromycotina</taxon>
        <taxon>Endogonomycetes</taxon>
        <taxon>Endogonales</taxon>
        <taxon>Endogonaceae</taxon>
        <taxon>Jimgerdemannia</taxon>
    </lineage>
</organism>
<dbReference type="NCBIfam" id="TIGR01453">
    <property type="entry name" value="grpIintron_endo"/>
    <property type="match status" value="1"/>
</dbReference>
<evidence type="ECO:0000259" key="3">
    <source>
        <dbReference type="PROSITE" id="PS50164"/>
    </source>
</evidence>
<proteinExistence type="predicted"/>
<feature type="transmembrane region" description="Helical" evidence="2">
    <location>
        <begin position="132"/>
        <end position="158"/>
    </location>
</feature>
<dbReference type="GO" id="GO:0003677">
    <property type="term" value="F:DNA binding"/>
    <property type="evidence" value="ECO:0007669"/>
    <property type="project" value="InterPro"/>
</dbReference>
<dbReference type="EMBL" id="RBNJ01025252">
    <property type="protein sequence ID" value="RUS15666.1"/>
    <property type="molecule type" value="Genomic_DNA"/>
</dbReference>
<keyword evidence="2" id="KW-0472">Membrane</keyword>
<dbReference type="GO" id="GO:0004519">
    <property type="term" value="F:endonuclease activity"/>
    <property type="evidence" value="ECO:0007669"/>
    <property type="project" value="InterPro"/>
</dbReference>
<dbReference type="AlphaFoldDB" id="A0A433PDS5"/>
<evidence type="ECO:0000313" key="4">
    <source>
        <dbReference type="EMBL" id="RUS15666.1"/>
    </source>
</evidence>
<dbReference type="Proteomes" id="UP000274822">
    <property type="component" value="Unassembled WGS sequence"/>
</dbReference>
<keyword evidence="2" id="KW-1133">Transmembrane helix</keyword>
<dbReference type="SUPFAM" id="SSF82771">
    <property type="entry name" value="GIY-YIG endonuclease"/>
    <property type="match status" value="1"/>
</dbReference>
<reference evidence="4 5" key="1">
    <citation type="journal article" date="2018" name="New Phytol.">
        <title>Phylogenomics of Endogonaceae and evolution of mycorrhizas within Mucoromycota.</title>
        <authorList>
            <person name="Chang Y."/>
            <person name="Desiro A."/>
            <person name="Na H."/>
            <person name="Sandor L."/>
            <person name="Lipzen A."/>
            <person name="Clum A."/>
            <person name="Barry K."/>
            <person name="Grigoriev I.V."/>
            <person name="Martin F.M."/>
            <person name="Stajich J.E."/>
            <person name="Smith M.E."/>
            <person name="Bonito G."/>
            <person name="Spatafora J.W."/>
        </authorList>
    </citation>
    <scope>NUCLEOTIDE SEQUENCE [LARGE SCALE GENOMIC DNA]</scope>
    <source>
        <strain evidence="4 5">AD002</strain>
    </source>
</reference>
<dbReference type="Pfam" id="PF07460">
    <property type="entry name" value="NUMOD3"/>
    <property type="match status" value="1"/>
</dbReference>
<feature type="non-terminal residue" evidence="4">
    <location>
        <position position="1"/>
    </location>
</feature>
<gene>
    <name evidence="4" type="ORF">BC938DRAFT_476864</name>
</gene>
<evidence type="ECO:0000256" key="2">
    <source>
        <dbReference type="SAM" id="Phobius"/>
    </source>
</evidence>
<sequence length="204" mass="22626">ITESLKAARSALRGASGIYCFTCTDTGSMYIGSSIDMGGRLVEHVVGDKSNTHLQFAIAKYGLSAFIFSVIELCAKDLLLAREQHWLNWLFSLPSNFRYNFLPTAGSWFGYKHTSATKAMLRARKLGLNNPMYGAVSPMALTVSVYTLDMVLVQMFFFSYSSGQMGFLGVSHQAMACSFVRSLVPKAIKRGHTVNGLYRVFNER</sequence>
<dbReference type="InterPro" id="IPR000305">
    <property type="entry name" value="GIY-YIG_endonuc"/>
</dbReference>
<feature type="domain" description="GIY-YIG" evidence="3">
    <location>
        <begin position="14"/>
        <end position="101"/>
    </location>
</feature>
<keyword evidence="2" id="KW-0812">Transmembrane</keyword>
<feature type="transmembrane region" description="Helical" evidence="2">
    <location>
        <begin position="164"/>
        <end position="184"/>
    </location>
</feature>
<accession>A0A433PDS5</accession>
<dbReference type="PROSITE" id="PS50164">
    <property type="entry name" value="GIY_YIG"/>
    <property type="match status" value="1"/>
</dbReference>
<dbReference type="InterPro" id="IPR006350">
    <property type="entry name" value="Intron_endoG1"/>
</dbReference>
<name>A0A433PDS5_9FUNG</name>
<dbReference type="InterPro" id="IPR003611">
    <property type="entry name" value="NUMOD3"/>
</dbReference>
<keyword evidence="5" id="KW-1185">Reference proteome</keyword>
<comment type="caution">
    <text evidence="4">The sequence shown here is derived from an EMBL/GenBank/DDBJ whole genome shotgun (WGS) entry which is preliminary data.</text>
</comment>
<dbReference type="CDD" id="cd10445">
    <property type="entry name" value="GIY-YIG_bI1_like"/>
    <property type="match status" value="1"/>
</dbReference>
<dbReference type="SMART" id="SM00465">
    <property type="entry name" value="GIYc"/>
    <property type="match status" value="1"/>
</dbReference>
<comment type="similarity">
    <text evidence="1">To endonucleases of group I introns of fungi and phage.</text>
</comment>
<dbReference type="Pfam" id="PF01541">
    <property type="entry name" value="GIY-YIG"/>
    <property type="match status" value="1"/>
</dbReference>
<dbReference type="InterPro" id="IPR035901">
    <property type="entry name" value="GIY-YIG_endonuc_sf"/>
</dbReference>
<evidence type="ECO:0000256" key="1">
    <source>
        <dbReference type="ARBA" id="ARBA00010045"/>
    </source>
</evidence>
<dbReference type="Gene3D" id="3.40.1440.10">
    <property type="entry name" value="GIY-YIG endonuclease"/>
    <property type="match status" value="1"/>
</dbReference>
<protein>
    <recommendedName>
        <fullName evidence="3">GIY-YIG domain-containing protein</fullName>
    </recommendedName>
</protein>
<evidence type="ECO:0000313" key="5">
    <source>
        <dbReference type="Proteomes" id="UP000274822"/>
    </source>
</evidence>